<sequence>MTGLAANVNLIPPPPFRTCHLSELSQAETKKTKPGGTKEIELKIKFKVRVHSDSHGRHILKFSRVSERRLGLFFPVALNLKFAAPTLTKCLSYLLRAMAGSHIVSWQGKRQLGAPAFVLVQFLVFCKSIRSTTRSVLSLFQIVAAVVDLQSTGVSQLSAGAIWEGDPEELLASVRHGIGVKLHQDRIQYVRRSAWVDVKAANDLLGP</sequence>
<evidence type="ECO:0000313" key="1">
    <source>
        <dbReference type="EMBL" id="KAF3076889.1"/>
    </source>
</evidence>
<keyword evidence="2" id="KW-1185">Reference proteome</keyword>
<dbReference type="Proteomes" id="UP000801864">
    <property type="component" value="Unassembled WGS sequence"/>
</dbReference>
<proteinExistence type="predicted"/>
<dbReference type="EMBL" id="QLNT01000001">
    <property type="protein sequence ID" value="KAF3076889.1"/>
    <property type="molecule type" value="Genomic_DNA"/>
</dbReference>
<dbReference type="AlphaFoldDB" id="A0A9P5CIE2"/>
<organism evidence="1 2">
    <name type="scientific">Trichoderma lentiforme</name>
    <dbReference type="NCBI Taxonomy" id="1567552"/>
    <lineage>
        <taxon>Eukaryota</taxon>
        <taxon>Fungi</taxon>
        <taxon>Dikarya</taxon>
        <taxon>Ascomycota</taxon>
        <taxon>Pezizomycotina</taxon>
        <taxon>Sordariomycetes</taxon>
        <taxon>Hypocreomycetidae</taxon>
        <taxon>Hypocreales</taxon>
        <taxon>Hypocreaceae</taxon>
        <taxon>Trichoderma</taxon>
    </lineage>
</organism>
<protein>
    <submittedName>
        <fullName evidence="1">Uncharacterized protein</fullName>
    </submittedName>
</protein>
<comment type="caution">
    <text evidence="1">The sequence shown here is derived from an EMBL/GenBank/DDBJ whole genome shotgun (WGS) entry which is preliminary data.</text>
</comment>
<name>A0A9P5CIE2_9HYPO</name>
<reference evidence="1 2" key="1">
    <citation type="submission" date="2018-06" db="EMBL/GenBank/DDBJ databases">
        <title>Genome analysis of cellulolytic fungus Trichoderma lentiforme CFAM-422.</title>
        <authorList>
            <person name="Steindorff A.S."/>
            <person name="Formighieri E.F."/>
            <person name="Midorikawa G.E.O."/>
            <person name="Tamietti M.S."/>
            <person name="Ramos E.Z."/>
            <person name="Silva A.S."/>
            <person name="Bon E.P.S."/>
            <person name="Mendes T.D."/>
            <person name="Damaso M.C.T."/>
            <person name="Favaro L.C.L."/>
        </authorList>
    </citation>
    <scope>NUCLEOTIDE SEQUENCE [LARGE SCALE GENOMIC DNA]</scope>
    <source>
        <strain evidence="1 2">CFAM-422</strain>
    </source>
</reference>
<evidence type="ECO:0000313" key="2">
    <source>
        <dbReference type="Proteomes" id="UP000801864"/>
    </source>
</evidence>
<gene>
    <name evidence="1" type="ORF">CFAM422_000456</name>
</gene>
<accession>A0A9P5CIE2</accession>